<reference evidence="3" key="2">
    <citation type="journal article" date="2018" name="Plant J.">
        <title>The Sorghum bicolor reference genome: improved assembly, gene annotations, a transcriptome atlas, and signatures of genome organization.</title>
        <authorList>
            <person name="McCormick R.F."/>
            <person name="Truong S.K."/>
            <person name="Sreedasyam A."/>
            <person name="Jenkins J."/>
            <person name="Shu S."/>
            <person name="Sims D."/>
            <person name="Kennedy M."/>
            <person name="Amirebrahimi M."/>
            <person name="Weers B.D."/>
            <person name="McKinley B."/>
            <person name="Mattison A."/>
            <person name="Morishige D.T."/>
            <person name="Grimwood J."/>
            <person name="Schmutz J."/>
            <person name="Mullet J.E."/>
        </authorList>
    </citation>
    <scope>NUCLEOTIDE SEQUENCE [LARGE SCALE GENOMIC DNA]</scope>
    <source>
        <strain evidence="3">cv. BTx623</strain>
    </source>
</reference>
<dbReference type="AlphaFoldDB" id="A0A1B6QQE1"/>
<evidence type="ECO:0000256" key="1">
    <source>
        <dbReference type="SAM" id="MobiDB-lite"/>
    </source>
</evidence>
<name>A0A1B6QQE1_SORBI</name>
<organism evidence="2 3">
    <name type="scientific">Sorghum bicolor</name>
    <name type="common">Sorghum</name>
    <name type="synonym">Sorghum vulgare</name>
    <dbReference type="NCBI Taxonomy" id="4558"/>
    <lineage>
        <taxon>Eukaryota</taxon>
        <taxon>Viridiplantae</taxon>
        <taxon>Streptophyta</taxon>
        <taxon>Embryophyta</taxon>
        <taxon>Tracheophyta</taxon>
        <taxon>Spermatophyta</taxon>
        <taxon>Magnoliopsida</taxon>
        <taxon>Liliopsida</taxon>
        <taxon>Poales</taxon>
        <taxon>Poaceae</taxon>
        <taxon>PACMAD clade</taxon>
        <taxon>Panicoideae</taxon>
        <taxon>Andropogonodae</taxon>
        <taxon>Andropogoneae</taxon>
        <taxon>Sorghinae</taxon>
        <taxon>Sorghum</taxon>
    </lineage>
</organism>
<evidence type="ECO:0000313" key="3">
    <source>
        <dbReference type="Proteomes" id="UP000000768"/>
    </source>
</evidence>
<dbReference type="EMBL" id="CM000760">
    <property type="protein sequence ID" value="KXG40136.1"/>
    <property type="molecule type" value="Genomic_DNA"/>
</dbReference>
<dbReference type="Proteomes" id="UP000000768">
    <property type="component" value="Chromosome 1"/>
</dbReference>
<reference evidence="2 3" key="1">
    <citation type="journal article" date="2009" name="Nature">
        <title>The Sorghum bicolor genome and the diversification of grasses.</title>
        <authorList>
            <person name="Paterson A.H."/>
            <person name="Bowers J.E."/>
            <person name="Bruggmann R."/>
            <person name="Dubchak I."/>
            <person name="Grimwood J."/>
            <person name="Gundlach H."/>
            <person name="Haberer G."/>
            <person name="Hellsten U."/>
            <person name="Mitros T."/>
            <person name="Poliakov A."/>
            <person name="Schmutz J."/>
            <person name="Spannagl M."/>
            <person name="Tang H."/>
            <person name="Wang X."/>
            <person name="Wicker T."/>
            <person name="Bharti A.K."/>
            <person name="Chapman J."/>
            <person name="Feltus F.A."/>
            <person name="Gowik U."/>
            <person name="Grigoriev I.V."/>
            <person name="Lyons E."/>
            <person name="Maher C.A."/>
            <person name="Martis M."/>
            <person name="Narechania A."/>
            <person name="Otillar R.P."/>
            <person name="Penning B.W."/>
            <person name="Salamov A.A."/>
            <person name="Wang Y."/>
            <person name="Zhang L."/>
            <person name="Carpita N.C."/>
            <person name="Freeling M."/>
            <person name="Gingle A.R."/>
            <person name="Hash C.T."/>
            <person name="Keller B."/>
            <person name="Klein P."/>
            <person name="Kresovich S."/>
            <person name="McCann M.C."/>
            <person name="Ming R."/>
            <person name="Peterson D.G."/>
            <person name="Mehboob-ur-Rahman"/>
            <person name="Ware D."/>
            <person name="Westhoff P."/>
            <person name="Mayer K.F."/>
            <person name="Messing J."/>
            <person name="Rokhsar D.S."/>
        </authorList>
    </citation>
    <scope>NUCLEOTIDE SEQUENCE [LARGE SCALE GENOMIC DNA]</scope>
    <source>
        <strain evidence="3">cv. BTx623</strain>
    </source>
</reference>
<feature type="region of interest" description="Disordered" evidence="1">
    <location>
        <begin position="1"/>
        <end position="23"/>
    </location>
</feature>
<accession>A0A1B6QQE1</accession>
<dbReference type="Gramene" id="KXG40136">
    <property type="protein sequence ID" value="KXG40136"/>
    <property type="gene ID" value="SORBI_3001G497400"/>
</dbReference>
<gene>
    <name evidence="2" type="ORF">SORBI_3001G497400</name>
</gene>
<protein>
    <submittedName>
        <fullName evidence="2">Uncharacterized protein</fullName>
    </submittedName>
</protein>
<sequence>MPWPHGCSGDQQEDKRRNVGKKGKYIPWRRRLARTHCRRQERSVGVLASAPGTGLTITCDEHVCFKLCTIYGTWVRVVRIG</sequence>
<proteinExistence type="predicted"/>
<evidence type="ECO:0000313" key="2">
    <source>
        <dbReference type="EMBL" id="KXG40136.1"/>
    </source>
</evidence>
<keyword evidence="3" id="KW-1185">Reference proteome</keyword>
<dbReference type="InParanoid" id="A0A1B6QQE1"/>